<dbReference type="InterPro" id="IPR012677">
    <property type="entry name" value="Nucleotide-bd_a/b_plait_sf"/>
</dbReference>
<dbReference type="InterPro" id="IPR018835">
    <property type="entry name" value="RNA-binding_domain_put"/>
</dbReference>
<dbReference type="Pfam" id="PF10378">
    <property type="entry name" value="RRM"/>
    <property type="match status" value="1"/>
</dbReference>
<name>A0A4C2E3L3_9SACH</name>
<dbReference type="InterPro" id="IPR039171">
    <property type="entry name" value="Cwc2/Slt11"/>
</dbReference>
<dbReference type="OrthoDB" id="6407164at2759"/>
<proteinExistence type="predicted"/>
<feature type="compositionally biased region" description="Low complexity" evidence="3">
    <location>
        <begin position="1"/>
        <end position="10"/>
    </location>
</feature>
<gene>
    <name evidence="5" type="ORF">ZYGM_003824</name>
</gene>
<keyword evidence="6" id="KW-1185">Reference proteome</keyword>
<dbReference type="PANTHER" id="PTHR14089:SF10">
    <property type="entry name" value="RNA-BINDING PROTEIN NAB6"/>
    <property type="match status" value="1"/>
</dbReference>
<dbReference type="SMART" id="SM00360">
    <property type="entry name" value="RRM"/>
    <property type="match status" value="1"/>
</dbReference>
<feature type="compositionally biased region" description="Basic residues" evidence="3">
    <location>
        <begin position="1190"/>
        <end position="1200"/>
    </location>
</feature>
<dbReference type="GO" id="GO:0010494">
    <property type="term" value="C:cytoplasmic stress granule"/>
    <property type="evidence" value="ECO:0007669"/>
    <property type="project" value="TreeGrafter"/>
</dbReference>
<feature type="compositionally biased region" description="Polar residues" evidence="3">
    <location>
        <begin position="971"/>
        <end position="981"/>
    </location>
</feature>
<feature type="compositionally biased region" description="Polar residues" evidence="3">
    <location>
        <begin position="1156"/>
        <end position="1175"/>
    </location>
</feature>
<feature type="domain" description="RRM" evidence="4">
    <location>
        <begin position="665"/>
        <end position="738"/>
    </location>
</feature>
<evidence type="ECO:0000313" key="6">
    <source>
        <dbReference type="Proteomes" id="UP000301737"/>
    </source>
</evidence>
<evidence type="ECO:0000313" key="5">
    <source>
        <dbReference type="EMBL" id="GCE98501.1"/>
    </source>
</evidence>
<protein>
    <recommendedName>
        <fullName evidence="4">RRM domain-containing protein</fullName>
    </recommendedName>
</protein>
<comment type="caution">
    <text evidence="5">The sequence shown here is derived from an EMBL/GenBank/DDBJ whole genome shotgun (WGS) entry which is preliminary data.</text>
</comment>
<dbReference type="Gene3D" id="3.30.70.330">
    <property type="match status" value="2"/>
</dbReference>
<feature type="region of interest" description="Disordered" evidence="3">
    <location>
        <begin position="1130"/>
        <end position="1203"/>
    </location>
</feature>
<evidence type="ECO:0000256" key="3">
    <source>
        <dbReference type="SAM" id="MobiDB-lite"/>
    </source>
</evidence>
<dbReference type="InterPro" id="IPR000504">
    <property type="entry name" value="RRM_dom"/>
</dbReference>
<evidence type="ECO:0000256" key="2">
    <source>
        <dbReference type="PROSITE-ProRule" id="PRU00176"/>
    </source>
</evidence>
<feature type="compositionally biased region" description="Low complexity" evidence="3">
    <location>
        <begin position="141"/>
        <end position="162"/>
    </location>
</feature>
<feature type="compositionally biased region" description="Basic and acidic residues" evidence="3">
    <location>
        <begin position="923"/>
        <end position="933"/>
    </location>
</feature>
<feature type="region of interest" description="Disordered" evidence="3">
    <location>
        <begin position="923"/>
        <end position="990"/>
    </location>
</feature>
<dbReference type="AlphaFoldDB" id="A0A4C2E3L3"/>
<dbReference type="InterPro" id="IPR018885">
    <property type="entry name" value="mRNA-bd_dom"/>
</dbReference>
<evidence type="ECO:0000259" key="4">
    <source>
        <dbReference type="PROSITE" id="PS50102"/>
    </source>
</evidence>
<dbReference type="GO" id="GO:0003729">
    <property type="term" value="F:mRNA binding"/>
    <property type="evidence" value="ECO:0007669"/>
    <property type="project" value="UniProtKB-ARBA"/>
</dbReference>
<feature type="region of interest" description="Disordered" evidence="3">
    <location>
        <begin position="887"/>
        <end position="910"/>
    </location>
</feature>
<dbReference type="PANTHER" id="PTHR14089">
    <property type="entry name" value="PRE-MRNA-SPLICING FACTOR RBM22"/>
    <property type="match status" value="1"/>
</dbReference>
<dbReference type="SUPFAM" id="SSF54928">
    <property type="entry name" value="RNA-binding domain, RBD"/>
    <property type="match status" value="1"/>
</dbReference>
<dbReference type="FunFam" id="3.30.70.330:FF:000400">
    <property type="entry name" value="Negative regulator of differentiation 1"/>
    <property type="match status" value="1"/>
</dbReference>
<feature type="compositionally biased region" description="Basic and acidic residues" evidence="3">
    <location>
        <begin position="940"/>
        <end position="962"/>
    </location>
</feature>
<feature type="compositionally biased region" description="Polar residues" evidence="3">
    <location>
        <begin position="325"/>
        <end position="349"/>
    </location>
</feature>
<feature type="region of interest" description="Disordered" evidence="3">
    <location>
        <begin position="1059"/>
        <end position="1078"/>
    </location>
</feature>
<dbReference type="EMBL" id="BIMX01000005">
    <property type="protein sequence ID" value="GCE98501.1"/>
    <property type="molecule type" value="Genomic_DNA"/>
</dbReference>
<feature type="region of interest" description="Disordered" evidence="3">
    <location>
        <begin position="1"/>
        <end position="35"/>
    </location>
</feature>
<feature type="compositionally biased region" description="Basic and acidic residues" evidence="3">
    <location>
        <begin position="888"/>
        <end position="901"/>
    </location>
</feature>
<evidence type="ECO:0000256" key="1">
    <source>
        <dbReference type="ARBA" id="ARBA00022884"/>
    </source>
</evidence>
<feature type="region of interest" description="Disordered" evidence="3">
    <location>
        <begin position="129"/>
        <end position="197"/>
    </location>
</feature>
<sequence>MQPHQRQQQQGHWNSPYRSRERAQEHQQQQQHPTRVMANSSMAFPSVGSLQTQYAPPQPTYYAAAGPPLMNPPPTPFDTAYGITLLPSHLLIGSPFVSSPDLFQSQQQSQQQHHNHYHQMGLVNPNASHQSLNQRHRRSVNQRNKGNNIANANGTNYNNSNAHVDMDGHSRLSQASYPVPPLLKNPPVVARNRQKKRVQRERVDKLFKEPFVVTYRMLPRGDDEYRTRSLLFEKVDGSVDLYSFVSKYSKYGPVESIYMFKDRNDRTKNSVLLSFLSRKICLDSYNSVLQRLAEFKTGLKSKSLTVSFVSLKYRKHADENEDVQNDSSSSTPMNETNSNDNSKTPNTNESAKDDSYNVTVIASLQYDIINRGATRSIALELDGEYDKEKLFEQELDFLSPERNQRYVLESVYLINAKETHRHFPKNYAILTFLNISMAVEILDYARNNEAARSKFPQCFFVSISSSPQTNSDGNIVTTSNSITPVGSSGSAGIATNGNLGNYASKNASISSLNSVGSYVSLDQEIDFLSSSLQGGHTITVSVNEYPTPFFAEFSDHLSSASVLEASVLDTHLSSPHPQEVTVPSQDSPLVTGPPSMDTVHPGITSSLSSQVLPLQPPMAMNSGVYMEPFGRRNRNMTKPITQSLQKQFATSAEVANSMGGGVGNRTVYIGNIHPRSKPEDICNVVRGGILQNIRFLQEKHICFVTFIEASTAVQFYTNAFIDPIVLHGNMLKVGWGHHSGPLPKSISLAVTVGASRNVYVSLPDFAFKDKYINDPQYQRYSDQYKLPAEGQLRKDFNQYGDIEQINFLNDGHCCWVNFMNISSAIKLVEEVKYDDGEAFHKSFDNRYRGLIIGYGKDRCGNVNKNLIAGKNSRFYKKVKRPSYNIRLSRMEEERRKHEETLRSQNQNNDEKLLQFDSLGIHLEGNEDNKRNEESSIQDGQVKKERAEIRNANSEDEREKDEPNIPGPVDEVSSSEYSQNQVGGERYHEEEKELLKLSNKSQVMDGLGIAPVATDDNKDIGVSQHPNILNRAHESGDEESVDSGMSSNVELILHSPLEDDFNNEEKCNDNNELSKPKKLESISATGTGGISHYNSSLGEGASAVSNPSLGMHPPMAPSTISRNYSLMMKKQNGYPSQRGDSPDELGRQHLHQHQQRSEPQPQLQRKQRSFPSTYNSGDHLLSQGGNPRGQQGKRRNKRRNAKAIPGSDVMAQYLAQLQHSTFMYAANILGATAESDPDYYDNSEH</sequence>
<keyword evidence="1 2" id="KW-0694">RNA-binding</keyword>
<reference evidence="5 6" key="1">
    <citation type="submission" date="2019-01" db="EMBL/GenBank/DDBJ databases">
        <title>Draft Genome Sequencing of Zygosaccharomyces mellis Ca-7.</title>
        <authorList>
            <person name="Shiwa Y."/>
            <person name="Kanesaki Y."/>
            <person name="Ishige T."/>
            <person name="Mura K."/>
            <person name="Hori T."/>
            <person name="Tamura T."/>
        </authorList>
    </citation>
    <scope>NUCLEOTIDE SEQUENCE [LARGE SCALE GENOMIC DNA]</scope>
    <source>
        <strain evidence="5 6">Ca-7</strain>
    </source>
</reference>
<dbReference type="InterPro" id="IPR035979">
    <property type="entry name" value="RBD_domain_sf"/>
</dbReference>
<dbReference type="Proteomes" id="UP000301737">
    <property type="component" value="Unassembled WGS sequence"/>
</dbReference>
<dbReference type="PROSITE" id="PS50102">
    <property type="entry name" value="RRM"/>
    <property type="match status" value="1"/>
</dbReference>
<feature type="region of interest" description="Disordered" evidence="3">
    <location>
        <begin position="319"/>
        <end position="352"/>
    </location>
</feature>
<accession>A0A4C2E3L3</accession>
<organism evidence="5 6">
    <name type="scientific">Zygosaccharomyces mellis</name>
    <dbReference type="NCBI Taxonomy" id="42258"/>
    <lineage>
        <taxon>Eukaryota</taxon>
        <taxon>Fungi</taxon>
        <taxon>Dikarya</taxon>
        <taxon>Ascomycota</taxon>
        <taxon>Saccharomycotina</taxon>
        <taxon>Saccharomycetes</taxon>
        <taxon>Saccharomycetales</taxon>
        <taxon>Saccharomycetaceae</taxon>
        <taxon>Zygosaccharomyces</taxon>
    </lineage>
</organism>
<dbReference type="Pfam" id="PF10567">
    <property type="entry name" value="Nab6_mRNP_bdg"/>
    <property type="match status" value="1"/>
</dbReference>
<feature type="compositionally biased region" description="Basic and acidic residues" evidence="3">
    <location>
        <begin position="1062"/>
        <end position="1078"/>
    </location>
</feature>
<dbReference type="GO" id="GO:0010468">
    <property type="term" value="P:regulation of gene expression"/>
    <property type="evidence" value="ECO:0007669"/>
    <property type="project" value="UniProtKB-ARBA"/>
</dbReference>